<accession>A0A6C0KR78</accession>
<dbReference type="AlphaFoldDB" id="A0A6C0KR78"/>
<sequence length="254" mass="28373">MMILFGIVLVLCTIYIIYYHIYLGPNNTKLLSKMTPLDKKVVVGTADITQQSVLGSNGTTVMGFFKLNGGDRTSKYKNQYTPLMYVENNWYLEISPAPMGKEESSARLRVQTNDTGALKYEIIDLPAVPKQKWMFIAILREGRRFDVIFQNQIVASQRLLNYPVVISSPLSVGNKGLDGSVIHVIVNATRLSPTEVERTRVSYVDTNNMVTEANSIQMSFPAIKLFSECPPGLPCDPVTKPPSNNLVQWSTPYA</sequence>
<keyword evidence="1" id="KW-1133">Transmembrane helix</keyword>
<dbReference type="EMBL" id="MN740969">
    <property type="protein sequence ID" value="QHU20515.1"/>
    <property type="molecule type" value="Genomic_DNA"/>
</dbReference>
<keyword evidence="1" id="KW-0472">Membrane</keyword>
<feature type="transmembrane region" description="Helical" evidence="1">
    <location>
        <begin position="6"/>
        <end position="24"/>
    </location>
</feature>
<name>A0A6C0KR78_9ZZZZ</name>
<reference evidence="2" key="1">
    <citation type="journal article" date="2020" name="Nature">
        <title>Giant virus diversity and host interactions through global metagenomics.</title>
        <authorList>
            <person name="Schulz F."/>
            <person name="Roux S."/>
            <person name="Paez-Espino D."/>
            <person name="Jungbluth S."/>
            <person name="Walsh D.A."/>
            <person name="Denef V.J."/>
            <person name="McMahon K.D."/>
            <person name="Konstantinidis K.T."/>
            <person name="Eloe-Fadrosh E.A."/>
            <person name="Kyrpides N.C."/>
            <person name="Woyke T."/>
        </authorList>
    </citation>
    <scope>NUCLEOTIDE SEQUENCE</scope>
    <source>
        <strain evidence="2">GVMAG-S-3300013093-109</strain>
    </source>
</reference>
<keyword evidence="1" id="KW-0812">Transmembrane</keyword>
<organism evidence="2">
    <name type="scientific">viral metagenome</name>
    <dbReference type="NCBI Taxonomy" id="1070528"/>
    <lineage>
        <taxon>unclassified sequences</taxon>
        <taxon>metagenomes</taxon>
        <taxon>organismal metagenomes</taxon>
    </lineage>
</organism>
<evidence type="ECO:0000256" key="1">
    <source>
        <dbReference type="SAM" id="Phobius"/>
    </source>
</evidence>
<proteinExistence type="predicted"/>
<evidence type="ECO:0000313" key="2">
    <source>
        <dbReference type="EMBL" id="QHU20515.1"/>
    </source>
</evidence>
<protein>
    <submittedName>
        <fullName evidence="2">Uncharacterized protein</fullName>
    </submittedName>
</protein>